<dbReference type="FunFam" id="2.40.30.10:FF:000006">
    <property type="entry name" value="Elongation factor G"/>
    <property type="match status" value="1"/>
</dbReference>
<evidence type="ECO:0000256" key="4">
    <source>
        <dbReference type="ARBA" id="ARBA00023134"/>
    </source>
</evidence>
<dbReference type="PRINTS" id="PR00315">
    <property type="entry name" value="ELONGATNFCT"/>
</dbReference>
<dbReference type="InterPro" id="IPR027417">
    <property type="entry name" value="P-loop_NTPase"/>
</dbReference>
<dbReference type="Pfam" id="PF14492">
    <property type="entry name" value="EFG_III"/>
    <property type="match status" value="1"/>
</dbReference>
<dbReference type="Proteomes" id="UP000886667">
    <property type="component" value="Unassembled WGS sequence"/>
</dbReference>
<dbReference type="PROSITE" id="PS00301">
    <property type="entry name" value="G_TR_1"/>
    <property type="match status" value="1"/>
</dbReference>
<feature type="domain" description="Tr-type G" evidence="6">
    <location>
        <begin position="9"/>
        <end position="283"/>
    </location>
</feature>
<dbReference type="FunFam" id="3.30.70.870:FF:000001">
    <property type="entry name" value="Elongation factor G"/>
    <property type="match status" value="1"/>
</dbReference>
<dbReference type="EMBL" id="JAEPCM010000273">
    <property type="protein sequence ID" value="MCG7946324.1"/>
    <property type="molecule type" value="Genomic_DNA"/>
</dbReference>
<evidence type="ECO:0000256" key="2">
    <source>
        <dbReference type="ARBA" id="ARBA00022768"/>
    </source>
</evidence>
<evidence type="ECO:0000313" key="8">
    <source>
        <dbReference type="Proteomes" id="UP000886667"/>
    </source>
</evidence>
<dbReference type="InterPro" id="IPR035647">
    <property type="entry name" value="EFG_III/V"/>
</dbReference>
<dbReference type="CDD" id="cd01886">
    <property type="entry name" value="EF-G"/>
    <property type="match status" value="1"/>
</dbReference>
<dbReference type="PROSITE" id="PS51722">
    <property type="entry name" value="G_TR_2"/>
    <property type="match status" value="1"/>
</dbReference>
<dbReference type="InterPro" id="IPR005225">
    <property type="entry name" value="Small_GTP-bd"/>
</dbReference>
<dbReference type="InterPro" id="IPR041095">
    <property type="entry name" value="EFG_II"/>
</dbReference>
<dbReference type="SUPFAM" id="SSF50447">
    <property type="entry name" value="Translation proteins"/>
    <property type="match status" value="1"/>
</dbReference>
<dbReference type="InterPro" id="IPR031157">
    <property type="entry name" value="G_TR_CS"/>
</dbReference>
<dbReference type="AlphaFoldDB" id="A0A9E4KCS0"/>
<dbReference type="GO" id="GO:0097216">
    <property type="term" value="F:guanosine tetraphosphate binding"/>
    <property type="evidence" value="ECO:0007669"/>
    <property type="project" value="UniProtKB-ARBA"/>
</dbReference>
<dbReference type="CDD" id="cd16262">
    <property type="entry name" value="EFG_III"/>
    <property type="match status" value="1"/>
</dbReference>
<proteinExistence type="predicted"/>
<keyword evidence="4" id="KW-0342">GTP-binding</keyword>
<dbReference type="SUPFAM" id="SSF54980">
    <property type="entry name" value="EF-G C-terminal domain-like"/>
    <property type="match status" value="1"/>
</dbReference>
<dbReference type="InterPro" id="IPR053905">
    <property type="entry name" value="EF-G-like_DII"/>
</dbReference>
<dbReference type="GO" id="GO:0003746">
    <property type="term" value="F:translation elongation factor activity"/>
    <property type="evidence" value="ECO:0007669"/>
    <property type="project" value="UniProtKB-UniRule"/>
</dbReference>
<dbReference type="SUPFAM" id="SSF52540">
    <property type="entry name" value="P-loop containing nucleoside triphosphate hydrolases"/>
    <property type="match status" value="1"/>
</dbReference>
<dbReference type="NCBIfam" id="TIGR00484">
    <property type="entry name" value="EF-G"/>
    <property type="match status" value="1"/>
</dbReference>
<dbReference type="CDD" id="cd04088">
    <property type="entry name" value="EFG_mtEFG_II"/>
    <property type="match status" value="1"/>
</dbReference>
<evidence type="ECO:0000259" key="6">
    <source>
        <dbReference type="PROSITE" id="PS51722"/>
    </source>
</evidence>
<keyword evidence="3" id="KW-0648">Protein biosynthesis</keyword>
<dbReference type="InterPro" id="IPR014721">
    <property type="entry name" value="Ribsml_uS5_D2-typ_fold_subgr"/>
</dbReference>
<evidence type="ECO:0000256" key="1">
    <source>
        <dbReference type="ARBA" id="ARBA00022741"/>
    </source>
</evidence>
<dbReference type="Pfam" id="PF03764">
    <property type="entry name" value="EFG_IV"/>
    <property type="match status" value="1"/>
</dbReference>
<dbReference type="GO" id="GO:0003924">
    <property type="term" value="F:GTPase activity"/>
    <property type="evidence" value="ECO:0007669"/>
    <property type="project" value="InterPro"/>
</dbReference>
<dbReference type="InterPro" id="IPR009000">
    <property type="entry name" value="Transl_B-barrel_sf"/>
</dbReference>
<evidence type="ECO:0000256" key="3">
    <source>
        <dbReference type="ARBA" id="ARBA00022917"/>
    </source>
</evidence>
<keyword evidence="1" id="KW-0547">Nucleotide-binding</keyword>
<dbReference type="InterPro" id="IPR005517">
    <property type="entry name" value="Transl_elong_EFG/EF2_IV"/>
</dbReference>
<dbReference type="Gene3D" id="3.30.70.870">
    <property type="entry name" value="Elongation Factor G (Translational Gtpase), domain 3"/>
    <property type="match status" value="1"/>
</dbReference>
<dbReference type="Gene3D" id="2.40.30.10">
    <property type="entry name" value="Translation factors"/>
    <property type="match status" value="1"/>
</dbReference>
<dbReference type="Pfam" id="PF00009">
    <property type="entry name" value="GTP_EFTU"/>
    <property type="match status" value="1"/>
</dbReference>
<evidence type="ECO:0000313" key="7">
    <source>
        <dbReference type="EMBL" id="MCG7946324.1"/>
    </source>
</evidence>
<dbReference type="InterPro" id="IPR000795">
    <property type="entry name" value="T_Tr_GTP-bd_dom"/>
</dbReference>
<dbReference type="FunFam" id="3.40.50.300:FF:000029">
    <property type="entry name" value="Elongation factor G"/>
    <property type="match status" value="1"/>
</dbReference>
<accession>A0A9E4KCS0</accession>
<feature type="non-terminal residue" evidence="7">
    <location>
        <position position="550"/>
    </location>
</feature>
<dbReference type="PANTHER" id="PTHR43261:SF1">
    <property type="entry name" value="RIBOSOME-RELEASING FACTOR 2, MITOCHONDRIAL"/>
    <property type="match status" value="1"/>
</dbReference>
<dbReference type="SUPFAM" id="SSF54211">
    <property type="entry name" value="Ribosomal protein S5 domain 2-like"/>
    <property type="match status" value="1"/>
</dbReference>
<dbReference type="InterPro" id="IPR004540">
    <property type="entry name" value="Transl_elong_EFG/EF2"/>
</dbReference>
<keyword evidence="2 7" id="KW-0251">Elongation factor</keyword>
<dbReference type="GO" id="GO:0032790">
    <property type="term" value="P:ribosome disassembly"/>
    <property type="evidence" value="ECO:0007669"/>
    <property type="project" value="TreeGrafter"/>
</dbReference>
<dbReference type="NCBIfam" id="TIGR00231">
    <property type="entry name" value="small_GTP"/>
    <property type="match status" value="1"/>
</dbReference>
<dbReference type="PANTHER" id="PTHR43261">
    <property type="entry name" value="TRANSLATION ELONGATION FACTOR G-RELATED"/>
    <property type="match status" value="1"/>
</dbReference>
<reference evidence="7" key="1">
    <citation type="journal article" date="2021" name="Proc. Natl. Acad. Sci. U.S.A.">
        <title>Global biogeography of chemosynthetic symbionts reveals both localized and globally distributed symbiont groups. .</title>
        <authorList>
            <person name="Osvatic J.T."/>
            <person name="Wilkins L.G.E."/>
            <person name="Leibrecht L."/>
            <person name="Leray M."/>
            <person name="Zauner S."/>
            <person name="Polzin J."/>
            <person name="Camacho Y."/>
            <person name="Gros O."/>
            <person name="van Gils J.A."/>
            <person name="Eisen J.A."/>
            <person name="Petersen J.M."/>
            <person name="Yuen B."/>
        </authorList>
    </citation>
    <scope>NUCLEOTIDE SEQUENCE</scope>
    <source>
        <strain evidence="7">MAGclacostrist064TRANS</strain>
    </source>
</reference>
<comment type="caution">
    <text evidence="7">The sequence shown here is derived from an EMBL/GenBank/DDBJ whole genome shotgun (WGS) entry which is preliminary data.</text>
</comment>
<dbReference type="Gene3D" id="3.30.230.10">
    <property type="match status" value="1"/>
</dbReference>
<dbReference type="InterPro" id="IPR009022">
    <property type="entry name" value="EFG_III"/>
</dbReference>
<organism evidence="7 8">
    <name type="scientific">Candidatus Thiodiazotropha taylori</name>
    <dbReference type="NCBI Taxonomy" id="2792791"/>
    <lineage>
        <taxon>Bacteria</taxon>
        <taxon>Pseudomonadati</taxon>
        <taxon>Pseudomonadota</taxon>
        <taxon>Gammaproteobacteria</taxon>
        <taxon>Chromatiales</taxon>
        <taxon>Sedimenticolaceae</taxon>
        <taxon>Candidatus Thiodiazotropha</taxon>
    </lineage>
</organism>
<name>A0A9E4KCS0_9GAMM</name>
<sequence length="550" mass="60571">MNSADFSIEQIRNIGLIAHIDAGKTTTTERMLYYCGRTRQVGSVDDGTTITDWMDQERERGITIVDASVTALWQDCQINLIDTPGHIDFTAEVQRALRVLDGAVVVFDASQGVEPQSETVWRQADKYNVPRICFINKMDRLGAEFENSLESIRKQLSANPVGLQLPIGAESEFQGVIDLIKMQSIVWQEALDSPPEYQEIPAELNAAAQSARNSMIEAIAEVDDPLLNLWLENAEVSESQIKAALRRATISNRLTPVLCGSAFKNKAVQPLLDAIVDYLPSPIDVGSVTGTDPKSDKLIERDPDPESPLSALIFKTVTDPYAGRLCYVRVYSGVLQSGANILNPRHNRSLRVGRLERMYAEHREDIKQIGTGDIAALLGLKETVTGDTLCAVKQPLLLESISFPEPVIKITISPMTAQDNDKLANALQQLAEDDPTFKFEAEKETGQTLLGGMGELHLEVVLERLKREHGVTVRTGMPKVAYKETIIRPVGNAEGRFIRQTGGHGQYGHVVITLTPDSAIDGVMFENDIKAGAIPAQFVRPIEERITESS</sequence>
<gene>
    <name evidence="7" type="primary">fusA</name>
    <name evidence="7" type="ORF">JAZ07_08260</name>
</gene>
<protein>
    <recommendedName>
        <fullName evidence="5">Elongation factor G</fullName>
    </recommendedName>
</protein>
<dbReference type="GO" id="GO:0005525">
    <property type="term" value="F:GTP binding"/>
    <property type="evidence" value="ECO:0007669"/>
    <property type="project" value="UniProtKB-UniRule"/>
</dbReference>
<dbReference type="Pfam" id="PF22042">
    <property type="entry name" value="EF-G_D2"/>
    <property type="match status" value="1"/>
</dbReference>
<dbReference type="Gene3D" id="3.40.50.300">
    <property type="entry name" value="P-loop containing nucleotide triphosphate hydrolases"/>
    <property type="match status" value="1"/>
</dbReference>
<dbReference type="InterPro" id="IPR020568">
    <property type="entry name" value="Ribosomal_Su5_D2-typ_SF"/>
</dbReference>
<evidence type="ECO:0000256" key="5">
    <source>
        <dbReference type="NCBIfam" id="TIGR00484"/>
    </source>
</evidence>